<evidence type="ECO:0000313" key="4">
    <source>
        <dbReference type="EMBL" id="MCT2590849.1"/>
    </source>
</evidence>
<keyword evidence="2" id="KW-0812">Transmembrane</keyword>
<proteinExistence type="predicted"/>
<sequence length="279" mass="28810">MWVLFLLAAWAAAFAACGRLCHAALTVTAAAAAAPPPAVAGQAATGRRLTLYETAFLSGGPHRLADLTLVSMSRDRRLLLAHTGWATVVDHRGRDDMERTVISAVGPGGQSPVPPVRSAVATADSVRTLADRLTAAGLAVPGEIRAHLAAAIRQLRGTAVLVPVTGLVALLLLEDGQSSGTVALWFALPLVLVLGALVIARYEVREYTRWASPAGLRQLPRAGTASGGTGTSTGTAAPVRDGRAELTALAVHGPAVLAEPELRAALGGGRAPLRPLWHR</sequence>
<dbReference type="InterPro" id="IPR026467">
    <property type="entry name" value="Ser/Gly_Cys_C_dom"/>
</dbReference>
<protein>
    <submittedName>
        <fullName evidence="4">TIGR04222 domain-containing membrane protein</fullName>
    </submittedName>
</protein>
<dbReference type="RefSeq" id="WP_260218159.1">
    <property type="nucleotide sequence ID" value="NZ_JAJAGO010000005.1"/>
</dbReference>
<organism evidence="4 5">
    <name type="scientific">Streptomyces gossypii</name>
    <dbReference type="NCBI Taxonomy" id="2883101"/>
    <lineage>
        <taxon>Bacteria</taxon>
        <taxon>Bacillati</taxon>
        <taxon>Actinomycetota</taxon>
        <taxon>Actinomycetes</taxon>
        <taxon>Kitasatosporales</taxon>
        <taxon>Streptomycetaceae</taxon>
        <taxon>Streptomyces</taxon>
    </lineage>
</organism>
<comment type="caution">
    <text evidence="4">The sequence shown here is derived from an EMBL/GenBank/DDBJ whole genome shotgun (WGS) entry which is preliminary data.</text>
</comment>
<evidence type="ECO:0000256" key="1">
    <source>
        <dbReference type="SAM" id="MobiDB-lite"/>
    </source>
</evidence>
<keyword evidence="2" id="KW-1133">Transmembrane helix</keyword>
<dbReference type="EMBL" id="JAJAGO010000005">
    <property type="protein sequence ID" value="MCT2590849.1"/>
    <property type="molecule type" value="Genomic_DNA"/>
</dbReference>
<feature type="region of interest" description="Disordered" evidence="1">
    <location>
        <begin position="218"/>
        <end position="238"/>
    </location>
</feature>
<name>A0ABT2JSI8_9ACTN</name>
<gene>
    <name evidence="4" type="ORF">LHJ74_13170</name>
</gene>
<evidence type="ECO:0000256" key="2">
    <source>
        <dbReference type="SAM" id="Phobius"/>
    </source>
</evidence>
<reference evidence="4 5" key="1">
    <citation type="submission" date="2021-10" db="EMBL/GenBank/DDBJ databases">
        <title>Streptomyces gossypii sp. nov., isolated from soil collected from cotton field.</title>
        <authorList>
            <person name="Ge X."/>
            <person name="Chen X."/>
            <person name="Liu W."/>
        </authorList>
    </citation>
    <scope>NUCLEOTIDE SEQUENCE [LARGE SCALE GENOMIC DNA]</scope>
    <source>
        <strain evidence="4 5">N2-109</strain>
    </source>
</reference>
<keyword evidence="2" id="KW-0472">Membrane</keyword>
<dbReference type="Proteomes" id="UP001156389">
    <property type="component" value="Unassembled WGS sequence"/>
</dbReference>
<dbReference type="NCBIfam" id="TIGR04222">
    <property type="entry name" value="near_uncomplex"/>
    <property type="match status" value="1"/>
</dbReference>
<keyword evidence="3" id="KW-0732">Signal</keyword>
<feature type="chain" id="PRO_5046270753" evidence="3">
    <location>
        <begin position="16"/>
        <end position="279"/>
    </location>
</feature>
<evidence type="ECO:0000256" key="3">
    <source>
        <dbReference type="SAM" id="SignalP"/>
    </source>
</evidence>
<evidence type="ECO:0000313" key="5">
    <source>
        <dbReference type="Proteomes" id="UP001156389"/>
    </source>
</evidence>
<accession>A0ABT2JSI8</accession>
<keyword evidence="5" id="KW-1185">Reference proteome</keyword>
<feature type="signal peptide" evidence="3">
    <location>
        <begin position="1"/>
        <end position="15"/>
    </location>
</feature>
<feature type="transmembrane region" description="Helical" evidence="2">
    <location>
        <begin position="182"/>
        <end position="200"/>
    </location>
</feature>